<protein>
    <submittedName>
        <fullName evidence="4">Glycosyltransferase family 9 protein</fullName>
        <ecNumber evidence="4">2.4.-.-</ecNumber>
    </submittedName>
</protein>
<dbReference type="Pfam" id="PF01075">
    <property type="entry name" value="Glyco_transf_9"/>
    <property type="match status" value="1"/>
</dbReference>
<accession>A0ABT8K1B5</accession>
<dbReference type="EC" id="2.4.-.-" evidence="4"/>
<organism evidence="4 5">
    <name type="scientific">Arthrobacter burdickii</name>
    <dbReference type="NCBI Taxonomy" id="3035920"/>
    <lineage>
        <taxon>Bacteria</taxon>
        <taxon>Bacillati</taxon>
        <taxon>Actinomycetota</taxon>
        <taxon>Actinomycetes</taxon>
        <taxon>Micrococcales</taxon>
        <taxon>Micrococcaceae</taxon>
        <taxon>Arthrobacter</taxon>
    </lineage>
</organism>
<dbReference type="PANTHER" id="PTHR30160:SF1">
    <property type="entry name" value="LIPOPOLYSACCHARIDE 1,2-N-ACETYLGLUCOSAMINETRANSFERASE-RELATED"/>
    <property type="match status" value="1"/>
</dbReference>
<feature type="compositionally biased region" description="Polar residues" evidence="3">
    <location>
        <begin position="1"/>
        <end position="16"/>
    </location>
</feature>
<evidence type="ECO:0000313" key="5">
    <source>
        <dbReference type="Proteomes" id="UP001174209"/>
    </source>
</evidence>
<dbReference type="EMBL" id="JAROCG010000001">
    <property type="protein sequence ID" value="MDN4611211.1"/>
    <property type="molecule type" value="Genomic_DNA"/>
</dbReference>
<evidence type="ECO:0000256" key="3">
    <source>
        <dbReference type="SAM" id="MobiDB-lite"/>
    </source>
</evidence>
<name>A0ABT8K1B5_9MICC</name>
<keyword evidence="2 4" id="KW-0808">Transferase</keyword>
<dbReference type="CDD" id="cd03789">
    <property type="entry name" value="GT9_LPS_heptosyltransferase"/>
    <property type="match status" value="1"/>
</dbReference>
<keyword evidence="1 4" id="KW-0328">Glycosyltransferase</keyword>
<evidence type="ECO:0000256" key="2">
    <source>
        <dbReference type="ARBA" id="ARBA00022679"/>
    </source>
</evidence>
<comment type="caution">
    <text evidence="4">The sequence shown here is derived from an EMBL/GenBank/DDBJ whole genome shotgun (WGS) entry which is preliminary data.</text>
</comment>
<keyword evidence="5" id="KW-1185">Reference proteome</keyword>
<dbReference type="InterPro" id="IPR051199">
    <property type="entry name" value="LPS_LOS_Heptosyltrfase"/>
</dbReference>
<dbReference type="PANTHER" id="PTHR30160">
    <property type="entry name" value="TETRAACYLDISACCHARIDE 4'-KINASE-RELATED"/>
    <property type="match status" value="1"/>
</dbReference>
<evidence type="ECO:0000256" key="1">
    <source>
        <dbReference type="ARBA" id="ARBA00022676"/>
    </source>
</evidence>
<proteinExistence type="predicted"/>
<dbReference type="Proteomes" id="UP001174209">
    <property type="component" value="Unassembled WGS sequence"/>
</dbReference>
<dbReference type="SUPFAM" id="SSF53756">
    <property type="entry name" value="UDP-Glycosyltransferase/glycogen phosphorylase"/>
    <property type="match status" value="1"/>
</dbReference>
<reference evidence="4" key="1">
    <citation type="submission" date="2023-06" db="EMBL/GenBank/DDBJ databases">
        <title>MT1 and MT2 Draft Genomes of Novel Species.</title>
        <authorList>
            <person name="Venkateswaran K."/>
        </authorList>
    </citation>
    <scope>NUCLEOTIDE SEQUENCE</scope>
    <source>
        <strain evidence="4">IIF3SC-B10</strain>
    </source>
</reference>
<dbReference type="InterPro" id="IPR002201">
    <property type="entry name" value="Glyco_trans_9"/>
</dbReference>
<dbReference type="RefSeq" id="WP_301227001.1">
    <property type="nucleotide sequence ID" value="NZ_JAROCG010000001.1"/>
</dbReference>
<evidence type="ECO:0000313" key="4">
    <source>
        <dbReference type="EMBL" id="MDN4611211.1"/>
    </source>
</evidence>
<sequence>MTSEGTSAASDQQASQEPHRHLSAGPAPRAIPSTTPPPDGRPEILALRALKLGDLLVAVPALRGLRRAFPDHRIFYAAQQWLRPIVALTDAVDDLLPTHGLDDPLPIEHGRIDLAVNLHGNGPESRGRLEEIGAKRLMGHSAPGWDGPEWDNDALERKRWASLVGWHGVPADPLDCRLRVPDGESPAPDAVVVHVGAAYGSRLWPVERFADVARTLAASGHQVVFTGSEKERPRALAVADAAGLPEDTVAAGTLPLDRFARLIAGASLVISADTGAAHLASAYARPSVILFGPAPVSSWGPPPGPHTVLTDESLRLGETFSPTPDPALLAVTVEQVLAAAADHGIS</sequence>
<gene>
    <name evidence="4" type="ORF">P5G52_10055</name>
</gene>
<dbReference type="GO" id="GO:0016757">
    <property type="term" value="F:glycosyltransferase activity"/>
    <property type="evidence" value="ECO:0007669"/>
    <property type="project" value="UniProtKB-KW"/>
</dbReference>
<dbReference type="Gene3D" id="3.40.50.2000">
    <property type="entry name" value="Glycogen Phosphorylase B"/>
    <property type="match status" value="2"/>
</dbReference>
<feature type="region of interest" description="Disordered" evidence="3">
    <location>
        <begin position="1"/>
        <end position="42"/>
    </location>
</feature>